<proteinExistence type="predicted"/>
<protein>
    <submittedName>
        <fullName evidence="1">Uncharacterized protein</fullName>
    </submittedName>
</protein>
<comment type="caution">
    <text evidence="1">The sequence shown here is derived from an EMBL/GenBank/DDBJ whole genome shotgun (WGS) entry which is preliminary data.</text>
</comment>
<dbReference type="Proteomes" id="UP000770661">
    <property type="component" value="Unassembled WGS sequence"/>
</dbReference>
<accession>A0A8J4XZT0</accession>
<gene>
    <name evidence="1" type="ORF">GWK47_008036</name>
</gene>
<evidence type="ECO:0000313" key="2">
    <source>
        <dbReference type="Proteomes" id="UP000770661"/>
    </source>
</evidence>
<sequence>MAYSYSPYTVTIAHSCRTSIGCNQPLLSSATSQASRLSLQRVPLYPVLSLLRLARLGEVVRYRSEEAQNVPRAHTNETLRRLIPSVNSTWRGAASAPPPGHPIRKSWQGALPLNNLSCDFLWLFRLAVPWRTDTSCLNKNLKALACETYHLTQL</sequence>
<name>A0A8J4XZT0_CHIOP</name>
<dbReference type="EMBL" id="JACEEZ010017547">
    <property type="protein sequence ID" value="KAG0717442.1"/>
    <property type="molecule type" value="Genomic_DNA"/>
</dbReference>
<evidence type="ECO:0000313" key="1">
    <source>
        <dbReference type="EMBL" id="KAG0717442.1"/>
    </source>
</evidence>
<organism evidence="1 2">
    <name type="scientific">Chionoecetes opilio</name>
    <name type="common">Atlantic snow crab</name>
    <name type="synonym">Cancer opilio</name>
    <dbReference type="NCBI Taxonomy" id="41210"/>
    <lineage>
        <taxon>Eukaryota</taxon>
        <taxon>Metazoa</taxon>
        <taxon>Ecdysozoa</taxon>
        <taxon>Arthropoda</taxon>
        <taxon>Crustacea</taxon>
        <taxon>Multicrustacea</taxon>
        <taxon>Malacostraca</taxon>
        <taxon>Eumalacostraca</taxon>
        <taxon>Eucarida</taxon>
        <taxon>Decapoda</taxon>
        <taxon>Pleocyemata</taxon>
        <taxon>Brachyura</taxon>
        <taxon>Eubrachyura</taxon>
        <taxon>Majoidea</taxon>
        <taxon>Majidae</taxon>
        <taxon>Chionoecetes</taxon>
    </lineage>
</organism>
<keyword evidence="2" id="KW-1185">Reference proteome</keyword>
<reference evidence="1" key="1">
    <citation type="submission" date="2020-07" db="EMBL/GenBank/DDBJ databases">
        <title>The High-quality genome of the commercially important snow crab, Chionoecetes opilio.</title>
        <authorList>
            <person name="Jeong J.-H."/>
            <person name="Ryu S."/>
        </authorList>
    </citation>
    <scope>NUCLEOTIDE SEQUENCE</scope>
    <source>
        <strain evidence="1">MADBK_172401_WGS</strain>
        <tissue evidence="1">Digestive gland</tissue>
    </source>
</reference>
<dbReference type="AlphaFoldDB" id="A0A8J4XZT0"/>